<evidence type="ECO:0000313" key="5">
    <source>
        <dbReference type="Proteomes" id="UP000054270"/>
    </source>
</evidence>
<gene>
    <name evidence="4" type="ORF">HYPSUDRAFT_485376</name>
    <name evidence="3" type="ORF">HYPSUDRAFT_585212</name>
</gene>
<dbReference type="EMBL" id="KN817710">
    <property type="protein sequence ID" value="KJA13846.1"/>
    <property type="molecule type" value="Genomic_DNA"/>
</dbReference>
<protein>
    <submittedName>
        <fullName evidence="4">Uncharacterized protein</fullName>
    </submittedName>
</protein>
<reference evidence="5" key="2">
    <citation type="submission" date="2014-04" db="EMBL/GenBank/DDBJ databases">
        <title>Evolutionary Origins and Diversification of the Mycorrhizal Mutualists.</title>
        <authorList>
            <consortium name="DOE Joint Genome Institute"/>
            <consortium name="Mycorrhizal Genomics Consortium"/>
            <person name="Kohler A."/>
            <person name="Kuo A."/>
            <person name="Nagy L.G."/>
            <person name="Floudas D."/>
            <person name="Copeland A."/>
            <person name="Barry K.W."/>
            <person name="Cichocki N."/>
            <person name="Veneault-Fourrey C."/>
            <person name="LaButti K."/>
            <person name="Lindquist E.A."/>
            <person name="Lipzen A."/>
            <person name="Lundell T."/>
            <person name="Morin E."/>
            <person name="Murat C."/>
            <person name="Riley R."/>
            <person name="Ohm R."/>
            <person name="Sun H."/>
            <person name="Tunlid A."/>
            <person name="Henrissat B."/>
            <person name="Grigoriev I.V."/>
            <person name="Hibbett D.S."/>
            <person name="Martin F."/>
        </authorList>
    </citation>
    <scope>NUCLEOTIDE SEQUENCE [LARGE SCALE GENOMIC DNA]</scope>
    <source>
        <strain evidence="5">FD-334 SS-4</strain>
    </source>
</reference>
<feature type="compositionally biased region" description="Low complexity" evidence="2">
    <location>
        <begin position="31"/>
        <end position="45"/>
    </location>
</feature>
<organism evidence="4 5">
    <name type="scientific">Hypholoma sublateritium (strain FD-334 SS-4)</name>
    <dbReference type="NCBI Taxonomy" id="945553"/>
    <lineage>
        <taxon>Eukaryota</taxon>
        <taxon>Fungi</taxon>
        <taxon>Dikarya</taxon>
        <taxon>Basidiomycota</taxon>
        <taxon>Agaricomycotina</taxon>
        <taxon>Agaricomycetes</taxon>
        <taxon>Agaricomycetidae</taxon>
        <taxon>Agaricales</taxon>
        <taxon>Agaricineae</taxon>
        <taxon>Strophariaceae</taxon>
        <taxon>Hypholoma</taxon>
    </lineage>
</organism>
<evidence type="ECO:0000313" key="3">
    <source>
        <dbReference type="EMBL" id="KJA13221.1"/>
    </source>
</evidence>
<keyword evidence="1" id="KW-0175">Coiled coil</keyword>
<dbReference type="Proteomes" id="UP000054270">
    <property type="component" value="Unassembled WGS sequence"/>
</dbReference>
<feature type="coiled-coil region" evidence="1">
    <location>
        <begin position="126"/>
        <end position="178"/>
    </location>
</feature>
<evidence type="ECO:0000256" key="2">
    <source>
        <dbReference type="SAM" id="MobiDB-lite"/>
    </source>
</evidence>
<reference evidence="4" key="1">
    <citation type="submission" date="2014-04" db="EMBL/GenBank/DDBJ databases">
        <title>Evolutionary Origins and Diversification of the Mycorrhizal Mutualists.</title>
        <authorList>
            <consortium name="DOE Joint Genome Institute"/>
            <person name="Kohler A."/>
            <person name="Kuo A."/>
            <person name="Nagy L.G."/>
            <person name="Floudas D."/>
            <person name="Copeland A."/>
            <person name="Barry K.W."/>
            <person name="Cichocki N."/>
            <person name="Veneault-Fourrey C."/>
            <person name="LaButti K."/>
            <person name="Lindquist E.A."/>
            <person name="Lipzen A."/>
            <person name="Lundell T."/>
            <person name="Morin E."/>
            <person name="Murat C."/>
            <person name="Riley R."/>
            <person name="Ohm R."/>
            <person name="Sun H."/>
            <person name="Tunlid A."/>
            <person name="Henrissat B."/>
            <person name="Grigoriev I.V."/>
            <person name="Hibbett D.S."/>
            <person name="Martin F."/>
            <person name="Consortium M.G."/>
        </authorList>
    </citation>
    <scope>NUCLEOTIDE SEQUENCE [LARGE SCALE GENOMIC DNA]</scope>
    <source>
        <strain evidence="4">FD-334 SS-4</strain>
    </source>
</reference>
<keyword evidence="5" id="KW-1185">Reference proteome</keyword>
<proteinExistence type="predicted"/>
<dbReference type="AlphaFoldDB" id="A0A0D2NBA8"/>
<evidence type="ECO:0000313" key="4">
    <source>
        <dbReference type="EMBL" id="KJA13846.1"/>
    </source>
</evidence>
<dbReference type="EMBL" id="KN817768">
    <property type="protein sequence ID" value="KJA13221.1"/>
    <property type="molecule type" value="Genomic_DNA"/>
</dbReference>
<accession>A0A0D2NBA8</accession>
<sequence>MRQQQQTMQNWDVFPIQIRYTSGTFTPKPDSPSGAQSPPASSSSAKTPTEPQLEPTKRDENPAIMIDNLSSQLIYTGHQLHDLSNRLNEFSRFSGEQRVNDVKTETENVGKAKAIEDKAEAKHDPNRLILEEMQALTRRLNAMETQKISDAQIQHTINARLETTISNLQQELKTEIQNSETRTKDRALEHAKQISVLESTISGLNDTVKDLVDYQMTTDPVFMVRIQIRTVVDKIRVILHNIFTGEPATERGGNVKNWWAHAINPSPSESASMTKEAVDEHRYRKCLALLADKKLESQPLYHKLVQSGSLRFLSQASINLRNQANTHAHEVGSDMTSFRKALLKTKSMHNHLCTAADFVCINGIVDFLEVLETKKGSAI</sequence>
<evidence type="ECO:0000256" key="1">
    <source>
        <dbReference type="SAM" id="Coils"/>
    </source>
</evidence>
<feature type="region of interest" description="Disordered" evidence="2">
    <location>
        <begin position="21"/>
        <end position="62"/>
    </location>
</feature>
<name>A0A0D2NBA8_HYPSF</name>